<evidence type="ECO:0000313" key="7">
    <source>
        <dbReference type="Proteomes" id="UP000509383"/>
    </source>
</evidence>
<evidence type="ECO:0000256" key="1">
    <source>
        <dbReference type="ARBA" id="ARBA00022603"/>
    </source>
</evidence>
<name>A0A6J4E0X8_9PSED</name>
<reference evidence="5 7" key="1">
    <citation type="submission" date="2020-05" db="EMBL/GenBank/DDBJ databases">
        <title>Characterization of novel class B3 metallo-beta-lactamase from novel Pseudomonas species.</title>
        <authorList>
            <person name="Yamada K."/>
            <person name="Aoki K."/>
            <person name="Ishii Y."/>
        </authorList>
    </citation>
    <scope>NUCLEOTIDE SEQUENCE [LARGE SCALE GENOMIC DNA]</scope>
    <source>
        <strain evidence="5 7">TUM18999</strain>
        <strain evidence="6 8">TUM20286</strain>
    </source>
</reference>
<dbReference type="KEGG" id="ptw:TUM18999_12000"/>
<dbReference type="Proteomes" id="UP001054892">
    <property type="component" value="Unassembled WGS sequence"/>
</dbReference>
<keyword evidence="2" id="KW-0808">Transferase</keyword>
<evidence type="ECO:0000313" key="8">
    <source>
        <dbReference type="Proteomes" id="UP001054892"/>
    </source>
</evidence>
<protein>
    <recommendedName>
        <fullName evidence="4">Methyltransferase small domain-containing protein</fullName>
    </recommendedName>
</protein>
<dbReference type="Proteomes" id="UP000509383">
    <property type="component" value="Chromosome"/>
</dbReference>
<dbReference type="InterPro" id="IPR052190">
    <property type="entry name" value="Euk-Arch_PrmC-MTase"/>
</dbReference>
<dbReference type="SUPFAM" id="SSF53335">
    <property type="entry name" value="S-adenosyl-L-methionine-dependent methyltransferases"/>
    <property type="match status" value="1"/>
</dbReference>
<organism evidence="5 7">
    <name type="scientific">Pseudomonas tohonis</name>
    <dbReference type="NCBI Taxonomy" id="2725477"/>
    <lineage>
        <taxon>Bacteria</taxon>
        <taxon>Pseudomonadati</taxon>
        <taxon>Pseudomonadota</taxon>
        <taxon>Gammaproteobacteria</taxon>
        <taxon>Pseudomonadales</taxon>
        <taxon>Pseudomonadaceae</taxon>
        <taxon>Pseudomonas</taxon>
    </lineage>
</organism>
<evidence type="ECO:0000259" key="4">
    <source>
        <dbReference type="Pfam" id="PF05175"/>
    </source>
</evidence>
<dbReference type="EMBL" id="BQKM01000006">
    <property type="protein sequence ID" value="GJN53304.1"/>
    <property type="molecule type" value="Genomic_DNA"/>
</dbReference>
<dbReference type="PANTHER" id="PTHR45875">
    <property type="entry name" value="METHYLTRANSFERASE N6AMT1"/>
    <property type="match status" value="1"/>
</dbReference>
<keyword evidence="8" id="KW-1185">Reference proteome</keyword>
<dbReference type="GO" id="GO:0008276">
    <property type="term" value="F:protein methyltransferase activity"/>
    <property type="evidence" value="ECO:0007669"/>
    <property type="project" value="TreeGrafter"/>
</dbReference>
<keyword evidence="1" id="KW-0489">Methyltransferase</keyword>
<evidence type="ECO:0000256" key="3">
    <source>
        <dbReference type="ARBA" id="ARBA00022691"/>
    </source>
</evidence>
<proteinExistence type="predicted"/>
<evidence type="ECO:0000313" key="5">
    <source>
        <dbReference type="EMBL" id="BCG23009.1"/>
    </source>
</evidence>
<accession>A0A6J4E0X8</accession>
<dbReference type="Pfam" id="PF05175">
    <property type="entry name" value="MTS"/>
    <property type="match status" value="1"/>
</dbReference>
<sequence length="237" mass="25187">MTQATYETGALASVRQRLAAAEADGQTEYECMGRSFAVHDGVFPPTHFQSTGIFTRHLPYPRGGRLLEIGCGAGVTAVTAALEGCREVVASDISEAAVRNTRANAARHGVTGKMSIRQGDLFEVLEPGERFDVIFWNSNFVFVEAEHVFDKAIMLAFCDPGYAAHKRFLDEAPEHLADGGMLLMGFSSQGDGGALEAMLAEHGYGSRRVASVTGQGAGAPRYDILQLLPGAHAPAGA</sequence>
<gene>
    <name evidence="5" type="ORF">TUM18999_12000</name>
    <name evidence="6" type="ORF">TUM20286_30560</name>
</gene>
<dbReference type="InterPro" id="IPR007848">
    <property type="entry name" value="Small_mtfrase_dom"/>
</dbReference>
<dbReference type="CDD" id="cd02440">
    <property type="entry name" value="AdoMet_MTases"/>
    <property type="match status" value="1"/>
</dbReference>
<keyword evidence="3" id="KW-0949">S-adenosyl-L-methionine</keyword>
<evidence type="ECO:0000256" key="2">
    <source>
        <dbReference type="ARBA" id="ARBA00022679"/>
    </source>
</evidence>
<feature type="domain" description="Methyltransferase small" evidence="4">
    <location>
        <begin position="36"/>
        <end position="184"/>
    </location>
</feature>
<dbReference type="PANTHER" id="PTHR45875:SF1">
    <property type="entry name" value="METHYLTRANSFERASE N6AMT1"/>
    <property type="match status" value="1"/>
</dbReference>
<dbReference type="Gene3D" id="3.40.50.150">
    <property type="entry name" value="Vaccinia Virus protein VP39"/>
    <property type="match status" value="1"/>
</dbReference>
<dbReference type="EMBL" id="AP023189">
    <property type="protein sequence ID" value="BCG23009.1"/>
    <property type="molecule type" value="Genomic_DNA"/>
</dbReference>
<dbReference type="GO" id="GO:0035657">
    <property type="term" value="C:eRF1 methyltransferase complex"/>
    <property type="evidence" value="ECO:0007669"/>
    <property type="project" value="TreeGrafter"/>
</dbReference>
<evidence type="ECO:0000313" key="6">
    <source>
        <dbReference type="EMBL" id="GJN53304.1"/>
    </source>
</evidence>
<dbReference type="GO" id="GO:0008757">
    <property type="term" value="F:S-adenosylmethionine-dependent methyltransferase activity"/>
    <property type="evidence" value="ECO:0007669"/>
    <property type="project" value="TreeGrafter"/>
</dbReference>
<dbReference type="AlphaFoldDB" id="A0A6J4E0X8"/>
<dbReference type="GO" id="GO:0032259">
    <property type="term" value="P:methylation"/>
    <property type="evidence" value="ECO:0007669"/>
    <property type="project" value="UniProtKB-KW"/>
</dbReference>
<dbReference type="InterPro" id="IPR029063">
    <property type="entry name" value="SAM-dependent_MTases_sf"/>
</dbReference>
<dbReference type="RefSeq" id="WP_173173346.1">
    <property type="nucleotide sequence ID" value="NZ_AP023189.1"/>
</dbReference>